<evidence type="ECO:0000313" key="2">
    <source>
        <dbReference type="EMBL" id="MBV0933490.1"/>
    </source>
</evidence>
<keyword evidence="3" id="KW-1185">Reference proteome</keyword>
<proteinExistence type="predicted"/>
<evidence type="ECO:0000259" key="1">
    <source>
        <dbReference type="Pfam" id="PF07811"/>
    </source>
</evidence>
<protein>
    <submittedName>
        <fullName evidence="2">Pilus assembly protein</fullName>
    </submittedName>
</protein>
<feature type="domain" description="TadE-like" evidence="1">
    <location>
        <begin position="14"/>
        <end position="56"/>
    </location>
</feature>
<dbReference type="EMBL" id="JAHQZT010000009">
    <property type="protein sequence ID" value="MBV0933490.1"/>
    <property type="molecule type" value="Genomic_DNA"/>
</dbReference>
<dbReference type="RefSeq" id="WP_217334904.1">
    <property type="nucleotide sequence ID" value="NZ_JAHQZT010000009.1"/>
</dbReference>
<sequence>MNIGTAKWRKSQQGLAAVEMTLVLPLLLFLFLATAEIGRMLYQYNTLTKAQRDGVRLIAASLKYNQQAGLSECGETGGTLPNNLMTRAANLVVYGTEGVSADAEPLLPGLTTADVGFCRVTGTQEVQIQVQYAFTPMLFDELPSFGLGDPVSINFPLTSAINMKVLAGG</sequence>
<name>A0ABS6MB73_9GAMM</name>
<dbReference type="Pfam" id="PF07811">
    <property type="entry name" value="TadE"/>
    <property type="match status" value="1"/>
</dbReference>
<reference evidence="2 3" key="1">
    <citation type="submission" date="2021-06" db="EMBL/GenBank/DDBJ databases">
        <title>Bacterium isolated from marine sediment.</title>
        <authorList>
            <person name="Zhu K.-L."/>
            <person name="Du Z.-J."/>
            <person name="Liang Q.-Y."/>
        </authorList>
    </citation>
    <scope>NUCLEOTIDE SEQUENCE [LARGE SCALE GENOMIC DNA]</scope>
    <source>
        <strain evidence="2 3">A346</strain>
    </source>
</reference>
<dbReference type="InterPro" id="IPR012495">
    <property type="entry name" value="TadE-like_dom"/>
</dbReference>
<gene>
    <name evidence="2" type="ORF">KTN04_09085</name>
</gene>
<evidence type="ECO:0000313" key="3">
    <source>
        <dbReference type="Proteomes" id="UP000755551"/>
    </source>
</evidence>
<dbReference type="Proteomes" id="UP000755551">
    <property type="component" value="Unassembled WGS sequence"/>
</dbReference>
<accession>A0ABS6MB73</accession>
<comment type="caution">
    <text evidence="2">The sequence shown here is derived from an EMBL/GenBank/DDBJ whole genome shotgun (WGS) entry which is preliminary data.</text>
</comment>
<organism evidence="2 3">
    <name type="scientific">Marinobacterium weihaiense</name>
    <dbReference type="NCBI Taxonomy" id="2851016"/>
    <lineage>
        <taxon>Bacteria</taxon>
        <taxon>Pseudomonadati</taxon>
        <taxon>Pseudomonadota</taxon>
        <taxon>Gammaproteobacteria</taxon>
        <taxon>Oceanospirillales</taxon>
        <taxon>Oceanospirillaceae</taxon>
        <taxon>Marinobacterium</taxon>
    </lineage>
</organism>